<dbReference type="InterPro" id="IPR018490">
    <property type="entry name" value="cNMP-bd_dom_sf"/>
</dbReference>
<dbReference type="PRINTS" id="PR00034">
    <property type="entry name" value="HTHCRP"/>
</dbReference>
<protein>
    <submittedName>
        <fullName evidence="7">Crp/Fnr family transcriptional regulator</fullName>
    </submittedName>
    <submittedName>
        <fullName evidence="6">Transcriptional regulator, Crp/Fnr family</fullName>
    </submittedName>
</protein>
<evidence type="ECO:0000259" key="4">
    <source>
        <dbReference type="PROSITE" id="PS50042"/>
    </source>
</evidence>
<dbReference type="SMART" id="SM00100">
    <property type="entry name" value="cNMP"/>
    <property type="match status" value="1"/>
</dbReference>
<evidence type="ECO:0000256" key="3">
    <source>
        <dbReference type="ARBA" id="ARBA00023163"/>
    </source>
</evidence>
<evidence type="ECO:0000256" key="1">
    <source>
        <dbReference type="ARBA" id="ARBA00023015"/>
    </source>
</evidence>
<dbReference type="SUPFAM" id="SSF46785">
    <property type="entry name" value="Winged helix' DNA-binding domain"/>
    <property type="match status" value="1"/>
</dbReference>
<dbReference type="AlphaFoldDB" id="A0A2Z2CFJ8"/>
<dbReference type="EMBL" id="KX579977">
    <property type="protein sequence ID" value="AOX48022.1"/>
    <property type="molecule type" value="Genomic_DNA"/>
</dbReference>
<dbReference type="CDD" id="cd00092">
    <property type="entry name" value="HTH_CRP"/>
    <property type="match status" value="1"/>
</dbReference>
<evidence type="ECO:0000313" key="6">
    <source>
        <dbReference type="EMBL" id="AOX48022.1"/>
    </source>
</evidence>
<keyword evidence="6" id="KW-0614">Plasmid</keyword>
<evidence type="ECO:0000256" key="2">
    <source>
        <dbReference type="ARBA" id="ARBA00023125"/>
    </source>
</evidence>
<dbReference type="Pfam" id="PF13545">
    <property type="entry name" value="HTH_Crp_2"/>
    <property type="match status" value="1"/>
</dbReference>
<feature type="domain" description="HTH crp-type" evidence="5">
    <location>
        <begin position="155"/>
        <end position="225"/>
    </location>
</feature>
<dbReference type="Gene3D" id="1.10.10.10">
    <property type="entry name" value="Winged helix-like DNA-binding domain superfamily/Winged helix DNA-binding domain"/>
    <property type="match status" value="1"/>
</dbReference>
<dbReference type="SMART" id="SM00419">
    <property type="entry name" value="HTH_CRP"/>
    <property type="match status" value="1"/>
</dbReference>
<keyword evidence="3" id="KW-0804">Transcription</keyword>
<dbReference type="InterPro" id="IPR036388">
    <property type="entry name" value="WH-like_DNA-bd_sf"/>
</dbReference>
<keyword evidence="1" id="KW-0805">Transcription regulation</keyword>
<dbReference type="CDD" id="cd00038">
    <property type="entry name" value="CAP_ED"/>
    <property type="match status" value="1"/>
</dbReference>
<name>A0A2Z2CFJ8_ENTFL</name>
<dbReference type="PROSITE" id="PS00042">
    <property type="entry name" value="HTH_CRP_1"/>
    <property type="match status" value="1"/>
</dbReference>
<keyword evidence="2" id="KW-0238">DNA-binding</keyword>
<reference evidence="6" key="1">
    <citation type="submission" date="2016-07" db="EMBL/GenBank/DDBJ databases">
        <authorList>
            <person name="Chen M.-Y."/>
            <person name="Sun J."/>
        </authorList>
    </citation>
    <scope>NUCLEOTIDE SEQUENCE</scope>
    <source>
        <strain evidence="6">EF123</strain>
        <plasmid evidence="6">pEF123</plasmid>
    </source>
</reference>
<dbReference type="PANTHER" id="PTHR24567:SF28">
    <property type="entry name" value="LISTERIOLYSIN REGULATORY PROTEIN"/>
    <property type="match status" value="1"/>
</dbReference>
<dbReference type="InterPro" id="IPR012318">
    <property type="entry name" value="HTH_CRP"/>
</dbReference>
<dbReference type="InterPro" id="IPR018335">
    <property type="entry name" value="Tscrpt_reg_HTH_Crp-type_CS"/>
</dbReference>
<dbReference type="Gene3D" id="2.60.120.10">
    <property type="entry name" value="Jelly Rolls"/>
    <property type="match status" value="1"/>
</dbReference>
<dbReference type="GO" id="GO:0003700">
    <property type="term" value="F:DNA-binding transcription factor activity"/>
    <property type="evidence" value="ECO:0007669"/>
    <property type="project" value="InterPro"/>
</dbReference>
<dbReference type="PROSITE" id="PS51063">
    <property type="entry name" value="HTH_CRP_2"/>
    <property type="match status" value="1"/>
</dbReference>
<sequence length="232" mass="26482">MAYHHHHGEGHTACVRLVPIFNHLSDEQMDLIATSAHTKKVSKNELLFRVGEKDNTLYIISSGRIRIYQLNESGREQTIRILNPGDFTGEVAIFQSDKRHHSYAVAALDTTVCMLHKADLDNHLDNYPEITRRILADVTQRLQISEKQTTQVGIENVTSRIVAFLADYVADENNHTFVDLPMTRKDLASYLGTTPETISRKFSALEEQDLIRQHGKNRIEIMDLDKLLFSVK</sequence>
<reference evidence="7 8" key="2">
    <citation type="submission" date="2019-02" db="EMBL/GenBank/DDBJ databases">
        <title>Bacteria dissemination in different level of health care in South Africa: the effectiveness of infections prevention and control.</title>
        <authorList>
            <person name="Shobo C."/>
            <person name="Amoako D.G."/>
            <person name="Allam M."/>
            <person name="Ismail A."/>
            <person name="Bester L.A."/>
            <person name="Essack S.Y."/>
        </authorList>
    </citation>
    <scope>NUCLEOTIDE SEQUENCE [LARGE SCALE GENOMIC DNA]</scope>
    <source>
        <strain evidence="7 8">2SIL2</strain>
    </source>
</reference>
<evidence type="ECO:0000313" key="7">
    <source>
        <dbReference type="EMBL" id="TKK85699.1"/>
    </source>
</evidence>
<dbReference type="InterPro" id="IPR036390">
    <property type="entry name" value="WH_DNA-bd_sf"/>
</dbReference>
<dbReference type="GO" id="GO:0003677">
    <property type="term" value="F:DNA binding"/>
    <property type="evidence" value="ECO:0007669"/>
    <property type="project" value="UniProtKB-KW"/>
</dbReference>
<dbReference type="EMBL" id="SIYF01000199">
    <property type="protein sequence ID" value="TKK85699.1"/>
    <property type="molecule type" value="Genomic_DNA"/>
</dbReference>
<dbReference type="SUPFAM" id="SSF51206">
    <property type="entry name" value="cAMP-binding domain-like"/>
    <property type="match status" value="1"/>
</dbReference>
<organism evidence="6">
    <name type="scientific">Enterococcus faecalis</name>
    <name type="common">Streptococcus faecalis</name>
    <dbReference type="NCBI Taxonomy" id="1351"/>
    <lineage>
        <taxon>Bacteria</taxon>
        <taxon>Bacillati</taxon>
        <taxon>Bacillota</taxon>
        <taxon>Bacilli</taxon>
        <taxon>Lactobacillales</taxon>
        <taxon>Enterococcaceae</taxon>
        <taxon>Enterococcus</taxon>
    </lineage>
</organism>
<feature type="domain" description="Cyclic nucleotide-binding" evidence="4">
    <location>
        <begin position="20"/>
        <end position="141"/>
    </location>
</feature>
<dbReference type="InterPro" id="IPR014710">
    <property type="entry name" value="RmlC-like_jellyroll"/>
</dbReference>
<gene>
    <name evidence="7" type="ORF">EY666_08715</name>
    <name evidence="6" type="ORF">pEF123-038</name>
</gene>
<geneLocation type="plasmid" evidence="6">
    <name>pEF123</name>
</geneLocation>
<evidence type="ECO:0000313" key="8">
    <source>
        <dbReference type="Proteomes" id="UP000305511"/>
    </source>
</evidence>
<dbReference type="PANTHER" id="PTHR24567">
    <property type="entry name" value="CRP FAMILY TRANSCRIPTIONAL REGULATORY PROTEIN"/>
    <property type="match status" value="1"/>
</dbReference>
<dbReference type="Proteomes" id="UP000305511">
    <property type="component" value="Unassembled WGS sequence"/>
</dbReference>
<dbReference type="InterPro" id="IPR000595">
    <property type="entry name" value="cNMP-bd_dom"/>
</dbReference>
<proteinExistence type="predicted"/>
<dbReference type="RefSeq" id="WP_002403051.1">
    <property type="nucleotide sequence ID" value="NZ_AP027303.1"/>
</dbReference>
<dbReference type="GO" id="GO:0005829">
    <property type="term" value="C:cytosol"/>
    <property type="evidence" value="ECO:0007669"/>
    <property type="project" value="TreeGrafter"/>
</dbReference>
<dbReference type="PROSITE" id="PS50042">
    <property type="entry name" value="CNMP_BINDING_3"/>
    <property type="match status" value="1"/>
</dbReference>
<dbReference type="InterPro" id="IPR050397">
    <property type="entry name" value="Env_Response_Regulators"/>
</dbReference>
<dbReference type="Pfam" id="PF00027">
    <property type="entry name" value="cNMP_binding"/>
    <property type="match status" value="1"/>
</dbReference>
<evidence type="ECO:0000259" key="5">
    <source>
        <dbReference type="PROSITE" id="PS51063"/>
    </source>
</evidence>
<accession>A0A2Z2CFJ8</accession>